<reference evidence="2 3" key="1">
    <citation type="journal article" date="2016" name="Sci. Rep.">
        <title>Metabolic traits of an uncultured archaeal lineage -MSBL1- from brine pools of the Red Sea.</title>
        <authorList>
            <person name="Mwirichia R."/>
            <person name="Alam I."/>
            <person name="Rashid M."/>
            <person name="Vinu M."/>
            <person name="Ba-Alawi W."/>
            <person name="Anthony Kamau A."/>
            <person name="Kamanda Ngugi D."/>
            <person name="Goker M."/>
            <person name="Klenk H.P."/>
            <person name="Bajic V."/>
            <person name="Stingl U."/>
        </authorList>
    </citation>
    <scope>NUCLEOTIDE SEQUENCE [LARGE SCALE GENOMIC DNA]</scope>
    <source>
        <strain evidence="2">SCGC-AAA382C18</strain>
    </source>
</reference>
<dbReference type="InterPro" id="IPR001296">
    <property type="entry name" value="Glyco_trans_1"/>
</dbReference>
<proteinExistence type="predicted"/>
<dbReference type="PANTHER" id="PTHR12526:SF630">
    <property type="entry name" value="GLYCOSYLTRANSFERASE"/>
    <property type="match status" value="1"/>
</dbReference>
<dbReference type="CDD" id="cd03801">
    <property type="entry name" value="GT4_PimA-like"/>
    <property type="match status" value="1"/>
</dbReference>
<dbReference type="EMBL" id="LHYF01000014">
    <property type="protein sequence ID" value="KXB07008.1"/>
    <property type="molecule type" value="Genomic_DNA"/>
</dbReference>
<dbReference type="Pfam" id="PF00534">
    <property type="entry name" value="Glycos_transf_1"/>
    <property type="match status" value="1"/>
</dbReference>
<comment type="caution">
    <text evidence="2">The sequence shown here is derived from an EMBL/GenBank/DDBJ whole genome shotgun (WGS) entry which is preliminary data.</text>
</comment>
<name>A0A133VKM5_9EURY</name>
<gene>
    <name evidence="2" type="ORF">AKJ52_01175</name>
</gene>
<dbReference type="PANTHER" id="PTHR12526">
    <property type="entry name" value="GLYCOSYLTRANSFERASE"/>
    <property type="match status" value="1"/>
</dbReference>
<protein>
    <recommendedName>
        <fullName evidence="1">Glycosyl transferase family 1 domain-containing protein</fullName>
    </recommendedName>
</protein>
<feature type="domain" description="Glycosyl transferase family 1" evidence="1">
    <location>
        <begin position="138"/>
        <end position="294"/>
    </location>
</feature>
<organism evidence="2 3">
    <name type="scientific">candidate division MSBL1 archaeon SCGC-AAA382C18</name>
    <dbReference type="NCBI Taxonomy" id="1698281"/>
    <lineage>
        <taxon>Archaea</taxon>
        <taxon>Methanobacteriati</taxon>
        <taxon>Methanobacteriota</taxon>
        <taxon>candidate division MSBL1</taxon>
    </lineage>
</organism>
<keyword evidence="3" id="KW-1185">Reference proteome</keyword>
<dbReference type="GO" id="GO:0016757">
    <property type="term" value="F:glycosyltransferase activity"/>
    <property type="evidence" value="ECO:0007669"/>
    <property type="project" value="InterPro"/>
</dbReference>
<accession>A0A133VKM5</accession>
<evidence type="ECO:0000313" key="3">
    <source>
        <dbReference type="Proteomes" id="UP000070404"/>
    </source>
</evidence>
<dbReference type="AlphaFoldDB" id="A0A133VKM5"/>
<dbReference type="SUPFAM" id="SSF53756">
    <property type="entry name" value="UDP-Glycosyltransferase/glycogen phosphorylase"/>
    <property type="match status" value="1"/>
</dbReference>
<sequence length="316" mass="36834">MQGIRLYIYNYPKEWVYRYVDDIYDRLASRKLEKCDIFHGWNNHSLKSLKKAKNLGAKTVVERASAHPDIQKKILTEEHKKYGKKIPSFPSYKRSCKELEKCDYITVPSDFAEKSFLKKGYSEEKIIKIPFGADLSRYKPKENRNSNKFTVIFVGAVTLQKGIQYLLNAWDSLKLKDSELLICGSVHNEVKDIVQKYREDRTIRFLGHVEKVPYHKADVFVLPSLHEGSASVTYEAMASGLPVIVSDNTGSVARAEKDGFIIPIRKPEILADKIRYFYENPSEIKKQGKNARKRVERYSWSRYEERLIDFYEKIVN</sequence>
<dbReference type="Gene3D" id="3.40.50.2000">
    <property type="entry name" value="Glycogen Phosphorylase B"/>
    <property type="match status" value="2"/>
</dbReference>
<dbReference type="Proteomes" id="UP000070404">
    <property type="component" value="Unassembled WGS sequence"/>
</dbReference>
<evidence type="ECO:0000259" key="1">
    <source>
        <dbReference type="Pfam" id="PF00534"/>
    </source>
</evidence>
<evidence type="ECO:0000313" key="2">
    <source>
        <dbReference type="EMBL" id="KXB07008.1"/>
    </source>
</evidence>